<comment type="function">
    <text evidence="8">Plays an important role in the de novo pathway of purine nucleotide biosynthesis. Catalyzes the first committed step in the biosynthesis of AMP from IMP.</text>
</comment>
<feature type="binding site" evidence="8">
    <location>
        <begin position="304"/>
        <end position="310"/>
    </location>
    <ligand>
        <name>substrate</name>
    </ligand>
</feature>
<dbReference type="InterPro" id="IPR018220">
    <property type="entry name" value="Adenylosuccin_syn_GTP-bd"/>
</dbReference>
<dbReference type="FunFam" id="3.90.170.10:FF:000001">
    <property type="entry name" value="Adenylosuccinate synthetase"/>
    <property type="match status" value="1"/>
</dbReference>
<dbReference type="Gene3D" id="3.40.440.10">
    <property type="entry name" value="Adenylosuccinate Synthetase, subunit A, domain 1"/>
    <property type="match status" value="1"/>
</dbReference>
<feature type="binding site" evidence="8">
    <location>
        <begin position="418"/>
        <end position="420"/>
    </location>
    <ligand>
        <name>GTP</name>
        <dbReference type="ChEBI" id="CHEBI:37565"/>
    </ligand>
</feature>
<keyword evidence="8" id="KW-0963">Cytoplasm</keyword>
<feature type="binding site" description="in other chain" evidence="8">
    <location>
        <position position="308"/>
    </location>
    <ligand>
        <name>IMP</name>
        <dbReference type="ChEBI" id="CHEBI:58053"/>
        <note>ligand shared between dimeric partners</note>
    </ligand>
</feature>
<comment type="subcellular location">
    <subcellularLocation>
        <location evidence="8">Cytoplasm</location>
    </subcellularLocation>
</comment>
<feature type="binding site" evidence="8">
    <location>
        <begin position="336"/>
        <end position="338"/>
    </location>
    <ligand>
        <name>GTP</name>
        <dbReference type="ChEBI" id="CHEBI:37565"/>
    </ligand>
</feature>
<comment type="caution">
    <text evidence="8">Lacks conserved residue(s) required for the propagation of feature annotation.</text>
</comment>
<feature type="binding site" description="in other chain" evidence="8">
    <location>
        <position position="224"/>
    </location>
    <ligand>
        <name>IMP</name>
        <dbReference type="ChEBI" id="CHEBI:58053"/>
        <note>ligand shared between dimeric partners</note>
    </ligand>
</feature>
<dbReference type="Gene3D" id="1.10.300.10">
    <property type="entry name" value="Adenylosuccinate Synthetase, subunit A, domain 2"/>
    <property type="match status" value="1"/>
</dbReference>
<dbReference type="GO" id="GO:0004019">
    <property type="term" value="F:adenylosuccinate synthase activity"/>
    <property type="evidence" value="ECO:0007669"/>
    <property type="project" value="UniProtKB-UniRule"/>
</dbReference>
<gene>
    <name evidence="8" type="primary">purA</name>
    <name evidence="10" type="ORF">AUK18_02940</name>
</gene>
<keyword evidence="5 8" id="KW-0658">Purine biosynthesis</keyword>
<dbReference type="GO" id="GO:0044208">
    <property type="term" value="P:'de novo' AMP biosynthetic process"/>
    <property type="evidence" value="ECO:0007669"/>
    <property type="project" value="UniProtKB-UniRule"/>
</dbReference>
<evidence type="ECO:0000256" key="2">
    <source>
        <dbReference type="ARBA" id="ARBA00022598"/>
    </source>
</evidence>
<dbReference type="Gene3D" id="3.90.170.10">
    <property type="entry name" value="Adenylosuccinate Synthetase, subunit A, domain 3"/>
    <property type="match status" value="1"/>
</dbReference>
<protein>
    <recommendedName>
        <fullName evidence="8 9">Adenylosuccinate synthetase</fullName>
        <shortName evidence="8">AMPSase</shortName>
        <shortName evidence="8">AdSS</shortName>
        <ecNumber evidence="8 9">6.3.4.4</ecNumber>
    </recommendedName>
    <alternativeName>
        <fullName evidence="8">IMP--aspartate ligase</fullName>
    </alternativeName>
</protein>
<dbReference type="InterPro" id="IPR042110">
    <property type="entry name" value="Adenylosuccinate_synth_dom2"/>
</dbReference>
<dbReference type="CDD" id="cd03108">
    <property type="entry name" value="AdSS"/>
    <property type="match status" value="1"/>
</dbReference>
<feature type="active site" description="Proton acceptor" evidence="8">
    <location>
        <position position="12"/>
    </location>
</feature>
<feature type="binding site" description="in other chain" evidence="8">
    <location>
        <position position="130"/>
    </location>
    <ligand>
        <name>IMP</name>
        <dbReference type="ChEBI" id="CHEBI:58053"/>
        <note>ligand shared between dimeric partners</note>
    </ligand>
</feature>
<proteinExistence type="inferred from homology"/>
<dbReference type="InterPro" id="IPR001114">
    <property type="entry name" value="Adenylosuccinate_synthetase"/>
</dbReference>
<dbReference type="GO" id="GO:0005525">
    <property type="term" value="F:GTP binding"/>
    <property type="evidence" value="ECO:0007669"/>
    <property type="project" value="UniProtKB-UniRule"/>
</dbReference>
<dbReference type="NCBIfam" id="NF002223">
    <property type="entry name" value="PRK01117.1"/>
    <property type="match status" value="1"/>
</dbReference>
<comment type="similarity">
    <text evidence="8 9">Belongs to the adenylosuccinate synthetase family.</text>
</comment>
<feature type="binding site" description="in other chain" evidence="8">
    <location>
        <position position="239"/>
    </location>
    <ligand>
        <name>IMP</name>
        <dbReference type="ChEBI" id="CHEBI:58053"/>
        <note>ligand shared between dimeric partners</note>
    </ligand>
</feature>
<dbReference type="GO" id="GO:0000287">
    <property type="term" value="F:magnesium ion binding"/>
    <property type="evidence" value="ECO:0007669"/>
    <property type="project" value="UniProtKB-UniRule"/>
</dbReference>
<evidence type="ECO:0000256" key="7">
    <source>
        <dbReference type="ARBA" id="ARBA00023134"/>
    </source>
</evidence>
<dbReference type="HAMAP" id="MF_00011">
    <property type="entry name" value="Adenylosucc_synth"/>
    <property type="match status" value="1"/>
</dbReference>
<keyword evidence="4 8" id="KW-0547">Nucleotide-binding</keyword>
<feature type="active site" description="Proton donor" evidence="8">
    <location>
        <position position="40"/>
    </location>
</feature>
<evidence type="ECO:0000256" key="1">
    <source>
        <dbReference type="ARBA" id="ARBA00011738"/>
    </source>
</evidence>
<dbReference type="InterPro" id="IPR042111">
    <property type="entry name" value="Adenylosuccinate_synth_dom3"/>
</dbReference>
<dbReference type="GO" id="GO:0005737">
    <property type="term" value="C:cytoplasm"/>
    <property type="evidence" value="ECO:0007669"/>
    <property type="project" value="UniProtKB-SubCell"/>
</dbReference>
<dbReference type="SUPFAM" id="SSF52540">
    <property type="entry name" value="P-loop containing nucleoside triphosphate hydrolases"/>
    <property type="match status" value="1"/>
</dbReference>
<dbReference type="PROSITE" id="PS01266">
    <property type="entry name" value="ADENYLOSUCCIN_SYN_1"/>
    <property type="match status" value="1"/>
</dbReference>
<comment type="catalytic activity">
    <reaction evidence="8 9">
        <text>IMP + L-aspartate + GTP = N(6)-(1,2-dicarboxyethyl)-AMP + GDP + phosphate + 2 H(+)</text>
        <dbReference type="Rhea" id="RHEA:15753"/>
        <dbReference type="ChEBI" id="CHEBI:15378"/>
        <dbReference type="ChEBI" id="CHEBI:29991"/>
        <dbReference type="ChEBI" id="CHEBI:37565"/>
        <dbReference type="ChEBI" id="CHEBI:43474"/>
        <dbReference type="ChEBI" id="CHEBI:57567"/>
        <dbReference type="ChEBI" id="CHEBI:58053"/>
        <dbReference type="ChEBI" id="CHEBI:58189"/>
        <dbReference type="EC" id="6.3.4.4"/>
    </reaction>
</comment>
<dbReference type="EMBL" id="MNXQ01000053">
    <property type="protein sequence ID" value="OIP02938.1"/>
    <property type="molecule type" value="Genomic_DNA"/>
</dbReference>
<evidence type="ECO:0000313" key="10">
    <source>
        <dbReference type="EMBL" id="OIP02938.1"/>
    </source>
</evidence>
<comment type="cofactor">
    <cofactor evidence="8">
        <name>Mg(2+)</name>
        <dbReference type="ChEBI" id="CHEBI:18420"/>
    </cofactor>
    <text evidence="8">Binds 1 Mg(2+) ion per subunit.</text>
</comment>
<evidence type="ECO:0000256" key="5">
    <source>
        <dbReference type="ARBA" id="ARBA00022755"/>
    </source>
</evidence>
<name>A0A1J5B4N0_9BACT</name>
<dbReference type="AlphaFoldDB" id="A0A1J5B4N0"/>
<keyword evidence="2 8" id="KW-0436">Ligase</keyword>
<reference evidence="10 11" key="1">
    <citation type="journal article" date="2016" name="Environ. Microbiol.">
        <title>Genomic resolution of a cold subsurface aquifer community provides metabolic insights for novel microbes adapted to high CO concentrations.</title>
        <authorList>
            <person name="Probst A.J."/>
            <person name="Castelle C.J."/>
            <person name="Singh A."/>
            <person name="Brown C.T."/>
            <person name="Anantharaman K."/>
            <person name="Sharon I."/>
            <person name="Hug L.A."/>
            <person name="Burstein D."/>
            <person name="Emerson J.B."/>
            <person name="Thomas B.C."/>
            <person name="Banfield J.F."/>
        </authorList>
    </citation>
    <scope>NUCLEOTIDE SEQUENCE [LARGE SCALE GENOMIC DNA]</scope>
    <source>
        <strain evidence="10">CG2_30_44_31</strain>
    </source>
</reference>
<dbReference type="InterPro" id="IPR042109">
    <property type="entry name" value="Adenylosuccinate_synth_dom1"/>
</dbReference>
<comment type="subunit">
    <text evidence="1 8">Homodimer.</text>
</comment>
<evidence type="ECO:0000256" key="8">
    <source>
        <dbReference type="HAMAP-Rule" id="MF_00011"/>
    </source>
</evidence>
<keyword evidence="7 8" id="KW-0342">GTP-binding</keyword>
<dbReference type="InterPro" id="IPR027417">
    <property type="entry name" value="P-loop_NTPase"/>
</dbReference>
<keyword evidence="3 8" id="KW-0479">Metal-binding</keyword>
<dbReference type="UniPathway" id="UPA00075">
    <property type="reaction ID" value="UER00335"/>
</dbReference>
<evidence type="ECO:0000256" key="4">
    <source>
        <dbReference type="ARBA" id="ARBA00022741"/>
    </source>
</evidence>
<evidence type="ECO:0000256" key="6">
    <source>
        <dbReference type="ARBA" id="ARBA00022842"/>
    </source>
</evidence>
<dbReference type="PANTHER" id="PTHR11846:SF0">
    <property type="entry name" value="ADENYLOSUCCINATE SYNTHETASE"/>
    <property type="match status" value="1"/>
</dbReference>
<dbReference type="Proteomes" id="UP000183605">
    <property type="component" value="Unassembled WGS sequence"/>
</dbReference>
<dbReference type="EC" id="6.3.4.4" evidence="8 9"/>
<organism evidence="10 11">
    <name type="scientific">Candidatus Beckwithbacteria bacterium CG2_30_44_31</name>
    <dbReference type="NCBI Taxonomy" id="1805035"/>
    <lineage>
        <taxon>Bacteria</taxon>
        <taxon>Candidatus Beckwithiibacteriota</taxon>
    </lineage>
</organism>
<keyword evidence="6 8" id="KW-0460">Magnesium</keyword>
<dbReference type="Pfam" id="PF00709">
    <property type="entry name" value="Adenylsucc_synt"/>
    <property type="match status" value="1"/>
</dbReference>
<comment type="pathway">
    <text evidence="8 9">Purine metabolism; AMP biosynthesis via de novo pathway; AMP from IMP: step 1/2.</text>
</comment>
<evidence type="ECO:0000256" key="9">
    <source>
        <dbReference type="RuleBase" id="RU000520"/>
    </source>
</evidence>
<evidence type="ECO:0000256" key="3">
    <source>
        <dbReference type="ARBA" id="ARBA00022723"/>
    </source>
</evidence>
<comment type="caution">
    <text evidence="10">The sequence shown here is derived from an EMBL/GenBank/DDBJ whole genome shotgun (WGS) entry which is preliminary data.</text>
</comment>
<feature type="binding site" evidence="8">
    <location>
        <begin position="11"/>
        <end position="17"/>
    </location>
    <ligand>
        <name>GTP</name>
        <dbReference type="ChEBI" id="CHEBI:37565"/>
    </ligand>
</feature>
<sequence length="430" mass="48068">MITAVIGTQWGDEGKGKIVDLLAKKADLVVRYNGSGGAAHTVVNKFGTFKLHLLPSGIFSPKTKILITNGVVVEPELLLKEIGDVAKAGIKVKGRLFVSPRCHLVFPYHKILDGLTNALFSGDRKTSPTTGRGNGPVNADKISYQGIRIYDLLDKNRFANRLKTAVGIKNKFIKALGGKGVSFKEIYCNYLEFMLRLKPYIKETLPILETALKNKKNVLFEGVNGVFLDNDWGVYPYVTTASILPTEVARGSGINPFLYKNLEIIGIAKAYMTRVDNGECPLPSEWPEGIKTKQFRDKNNEYGSGTGRPRRICWFDSEVVKFSQRLCHFDYLCLTRLDTLSGLAKLKICVGYTYHGKAVSYLDGDAEFYRKIKPVYKELDGWKEDISGCRNYRELPQNVKKYIECVERLTGLGIKLIGVGPGREQIIKHV</sequence>
<dbReference type="GO" id="GO:0046040">
    <property type="term" value="P:IMP metabolic process"/>
    <property type="evidence" value="ECO:0007669"/>
    <property type="project" value="TreeGrafter"/>
</dbReference>
<dbReference type="NCBIfam" id="TIGR00184">
    <property type="entry name" value="purA"/>
    <property type="match status" value="1"/>
</dbReference>
<accession>A0A1J5B4N0</accession>
<dbReference type="SMART" id="SM00788">
    <property type="entry name" value="Adenylsucc_synt"/>
    <property type="match status" value="1"/>
</dbReference>
<feature type="binding site" description="in other chain" evidence="8">
    <location>
        <begin position="12"/>
        <end position="15"/>
    </location>
    <ligand>
        <name>IMP</name>
        <dbReference type="ChEBI" id="CHEBI:58053"/>
        <note>ligand shared between dimeric partners</note>
    </ligand>
</feature>
<feature type="binding site" evidence="8">
    <location>
        <position position="12"/>
    </location>
    <ligand>
        <name>Mg(2+)</name>
        <dbReference type="ChEBI" id="CHEBI:18420"/>
    </ligand>
</feature>
<evidence type="ECO:0000313" key="11">
    <source>
        <dbReference type="Proteomes" id="UP000183605"/>
    </source>
</evidence>
<dbReference type="PANTHER" id="PTHR11846">
    <property type="entry name" value="ADENYLOSUCCINATE SYNTHETASE"/>
    <property type="match status" value="1"/>
</dbReference>
<feature type="binding site" evidence="8">
    <location>
        <position position="310"/>
    </location>
    <ligand>
        <name>GTP</name>
        <dbReference type="ChEBI" id="CHEBI:37565"/>
    </ligand>
</feature>